<dbReference type="GO" id="GO:0008270">
    <property type="term" value="F:zinc ion binding"/>
    <property type="evidence" value="ECO:0007669"/>
    <property type="project" value="UniProtKB-KW"/>
</dbReference>
<keyword evidence="12 15" id="KW-1133">Transmembrane helix</keyword>
<keyword evidence="13 15" id="KW-0472">Membrane</keyword>
<evidence type="ECO:0000256" key="13">
    <source>
        <dbReference type="ARBA" id="ARBA00023136"/>
    </source>
</evidence>
<dbReference type="Pfam" id="PF01485">
    <property type="entry name" value="IBR"/>
    <property type="match status" value="1"/>
</dbReference>
<dbReference type="SMART" id="SM00647">
    <property type="entry name" value="IBR"/>
    <property type="match status" value="2"/>
</dbReference>
<dbReference type="CDD" id="cd20335">
    <property type="entry name" value="BRcat_RBR"/>
    <property type="match status" value="1"/>
</dbReference>
<dbReference type="PROSITE" id="PS00518">
    <property type="entry name" value="ZF_RING_1"/>
    <property type="match status" value="1"/>
</dbReference>
<dbReference type="FunFam" id="3.30.40.10:FF:000051">
    <property type="entry name" value="RBR-type E3 ubiquitin transferase"/>
    <property type="match status" value="1"/>
</dbReference>
<evidence type="ECO:0000256" key="15">
    <source>
        <dbReference type="SAM" id="Phobius"/>
    </source>
</evidence>
<dbReference type="Pfam" id="PF22191">
    <property type="entry name" value="IBR_1"/>
    <property type="match status" value="1"/>
</dbReference>
<evidence type="ECO:0000256" key="7">
    <source>
        <dbReference type="ARBA" id="ARBA00022723"/>
    </source>
</evidence>
<proteinExistence type="predicted"/>
<feature type="transmembrane region" description="Helical" evidence="15">
    <location>
        <begin position="411"/>
        <end position="429"/>
    </location>
</feature>
<dbReference type="EC" id="2.3.2.31" evidence="4"/>
<sequence>MSYSQFYFEQHETKSNQDQYIDQFEKWESDQQSIIRRNSLPLVLEDGERNLKEKYILSRIKELGLDCDKASNILKNMSYDIVKQNDENMVLHRVIQIILLMDTFPKATSKKQQRHYFEQITQLIGKTGANFLSCLNFKNSKGQQDFLLDLTCTICLNDMKNKNIILDCHHQFCLDCLNNYIVDKISNGQVEEICCPQILCKFQITDDILQSIIDQDQMNKLKRFRKIKIFQIDQDIIWCPRPGCEEVIKKSKKKNIKCICGQLICKKCNRKLHRGQSCKEQLDSDFLENVKKFQITKCKKCRSLIQKNEGCNHIICQQCRYEFCWLCKSRFTKKHYKYYNIFGCPGLKFSHRDPFKYPNLLRFLRFIFILIFGIPLFLIGLIIGIIALSFSLPAIIYMNCVHLYKFQNYHFCKKAAYVLLLFIACILLSPLSTLIVSLCLVIAIITSICYSFFIFLKWVIKK</sequence>
<keyword evidence="6 15" id="KW-0812">Transmembrane</keyword>
<dbReference type="GO" id="GO:0016567">
    <property type="term" value="P:protein ubiquitination"/>
    <property type="evidence" value="ECO:0007669"/>
    <property type="project" value="InterPro"/>
</dbReference>
<keyword evidence="10" id="KW-0833">Ubl conjugation pathway</keyword>
<dbReference type="GO" id="GO:0061630">
    <property type="term" value="F:ubiquitin protein ligase activity"/>
    <property type="evidence" value="ECO:0007669"/>
    <property type="project" value="UniProtKB-EC"/>
</dbReference>
<dbReference type="SMART" id="SM00184">
    <property type="entry name" value="RING"/>
    <property type="match status" value="2"/>
</dbReference>
<evidence type="ECO:0000259" key="16">
    <source>
        <dbReference type="PROSITE" id="PS50089"/>
    </source>
</evidence>
<dbReference type="InterPro" id="IPR018957">
    <property type="entry name" value="Znf_C3HC4_RING-type"/>
</dbReference>
<evidence type="ECO:0000313" key="19">
    <source>
        <dbReference type="Proteomes" id="UP000692954"/>
    </source>
</evidence>
<evidence type="ECO:0000256" key="4">
    <source>
        <dbReference type="ARBA" id="ARBA00012251"/>
    </source>
</evidence>
<feature type="transmembrane region" description="Helical" evidence="15">
    <location>
        <begin position="363"/>
        <end position="390"/>
    </location>
</feature>
<evidence type="ECO:0000256" key="12">
    <source>
        <dbReference type="ARBA" id="ARBA00022989"/>
    </source>
</evidence>
<evidence type="ECO:0000256" key="9">
    <source>
        <dbReference type="ARBA" id="ARBA00022771"/>
    </source>
</evidence>
<dbReference type="InterPro" id="IPR017907">
    <property type="entry name" value="Znf_RING_CS"/>
</dbReference>
<dbReference type="InterPro" id="IPR002867">
    <property type="entry name" value="IBR_dom"/>
</dbReference>
<evidence type="ECO:0000256" key="10">
    <source>
        <dbReference type="ARBA" id="ARBA00022786"/>
    </source>
</evidence>
<dbReference type="Pfam" id="PF00097">
    <property type="entry name" value="zf-C3HC4"/>
    <property type="match status" value="1"/>
</dbReference>
<evidence type="ECO:0000256" key="2">
    <source>
        <dbReference type="ARBA" id="ARBA00004167"/>
    </source>
</evidence>
<dbReference type="InterPro" id="IPR031127">
    <property type="entry name" value="E3_UB_ligase_RBR"/>
</dbReference>
<reference evidence="18" key="1">
    <citation type="submission" date="2021-01" db="EMBL/GenBank/DDBJ databases">
        <authorList>
            <consortium name="Genoscope - CEA"/>
            <person name="William W."/>
        </authorList>
    </citation>
    <scope>NUCLEOTIDE SEQUENCE</scope>
</reference>
<keyword evidence="9 14" id="KW-0863">Zinc-finger</keyword>
<accession>A0A8S1NKL3</accession>
<dbReference type="GO" id="GO:0005737">
    <property type="term" value="C:cytoplasm"/>
    <property type="evidence" value="ECO:0007669"/>
    <property type="project" value="UniProtKB-ARBA"/>
</dbReference>
<evidence type="ECO:0000256" key="1">
    <source>
        <dbReference type="ARBA" id="ARBA00001798"/>
    </source>
</evidence>
<evidence type="ECO:0000256" key="5">
    <source>
        <dbReference type="ARBA" id="ARBA00022679"/>
    </source>
</evidence>
<dbReference type="GO" id="GO:0031090">
    <property type="term" value="C:organelle membrane"/>
    <property type="evidence" value="ECO:0007669"/>
    <property type="project" value="UniProtKB-ARBA"/>
</dbReference>
<evidence type="ECO:0000313" key="18">
    <source>
        <dbReference type="EMBL" id="CAD8087184.1"/>
    </source>
</evidence>
<keyword evidence="19" id="KW-1185">Reference proteome</keyword>
<keyword evidence="11" id="KW-0862">Zinc</keyword>
<keyword evidence="7" id="KW-0479">Metal-binding</keyword>
<dbReference type="EMBL" id="CAJJDN010000051">
    <property type="protein sequence ID" value="CAD8087184.1"/>
    <property type="molecule type" value="Genomic_DNA"/>
</dbReference>
<evidence type="ECO:0000256" key="11">
    <source>
        <dbReference type="ARBA" id="ARBA00022833"/>
    </source>
</evidence>
<feature type="transmembrane region" description="Helical" evidence="15">
    <location>
        <begin position="435"/>
        <end position="460"/>
    </location>
</feature>
<keyword evidence="5" id="KW-0808">Transferase</keyword>
<evidence type="ECO:0000256" key="8">
    <source>
        <dbReference type="ARBA" id="ARBA00022737"/>
    </source>
</evidence>
<dbReference type="AlphaFoldDB" id="A0A8S1NKL3"/>
<organism evidence="18 19">
    <name type="scientific">Paramecium sonneborni</name>
    <dbReference type="NCBI Taxonomy" id="65129"/>
    <lineage>
        <taxon>Eukaryota</taxon>
        <taxon>Sar</taxon>
        <taxon>Alveolata</taxon>
        <taxon>Ciliophora</taxon>
        <taxon>Intramacronucleata</taxon>
        <taxon>Oligohymenophorea</taxon>
        <taxon>Peniculida</taxon>
        <taxon>Parameciidae</taxon>
        <taxon>Paramecium</taxon>
    </lineage>
</organism>
<evidence type="ECO:0000259" key="17">
    <source>
        <dbReference type="PROSITE" id="PS51873"/>
    </source>
</evidence>
<comment type="subcellular location">
    <subcellularLocation>
        <location evidence="2">Membrane</location>
        <topology evidence="2">Single-pass membrane protein</topology>
    </subcellularLocation>
</comment>
<dbReference type="PROSITE" id="PS51873">
    <property type="entry name" value="TRIAD"/>
    <property type="match status" value="1"/>
</dbReference>
<dbReference type="InterPro" id="IPR001841">
    <property type="entry name" value="Znf_RING"/>
</dbReference>
<dbReference type="OrthoDB" id="10009520at2759"/>
<gene>
    <name evidence="18" type="ORF">PSON_ATCC_30995.1.T0510053</name>
</gene>
<name>A0A8S1NKL3_9CILI</name>
<dbReference type="PANTHER" id="PTHR11685">
    <property type="entry name" value="RBR FAMILY RING FINGER AND IBR DOMAIN-CONTAINING"/>
    <property type="match status" value="1"/>
</dbReference>
<protein>
    <recommendedName>
        <fullName evidence="4">RBR-type E3 ubiquitin transferase</fullName>
        <ecNumber evidence="4">2.3.2.31</ecNumber>
    </recommendedName>
</protein>
<dbReference type="InterPro" id="IPR044066">
    <property type="entry name" value="TRIAD_supradom"/>
</dbReference>
<comment type="caution">
    <text evidence="18">The sequence shown here is derived from an EMBL/GenBank/DDBJ whole genome shotgun (WGS) entry which is preliminary data.</text>
</comment>
<dbReference type="Proteomes" id="UP000692954">
    <property type="component" value="Unassembled WGS sequence"/>
</dbReference>
<feature type="domain" description="RING-type" evidence="16">
    <location>
        <begin position="152"/>
        <end position="196"/>
    </location>
</feature>
<dbReference type="PROSITE" id="PS50089">
    <property type="entry name" value="ZF_RING_2"/>
    <property type="match status" value="1"/>
</dbReference>
<evidence type="ECO:0000256" key="14">
    <source>
        <dbReference type="PROSITE-ProRule" id="PRU00175"/>
    </source>
</evidence>
<comment type="catalytic activity">
    <reaction evidence="1">
        <text>[E2 ubiquitin-conjugating enzyme]-S-ubiquitinyl-L-cysteine + [acceptor protein]-L-lysine = [E2 ubiquitin-conjugating enzyme]-L-cysteine + [acceptor protein]-N(6)-ubiquitinyl-L-lysine.</text>
        <dbReference type="EC" id="2.3.2.31"/>
    </reaction>
</comment>
<evidence type="ECO:0000256" key="6">
    <source>
        <dbReference type="ARBA" id="ARBA00022692"/>
    </source>
</evidence>
<feature type="domain" description="RING-type" evidence="17">
    <location>
        <begin position="148"/>
        <end position="348"/>
    </location>
</feature>
<evidence type="ECO:0000256" key="3">
    <source>
        <dbReference type="ARBA" id="ARBA00004906"/>
    </source>
</evidence>
<keyword evidence="8" id="KW-0677">Repeat</keyword>
<comment type="pathway">
    <text evidence="3">Protein modification; protein ubiquitination.</text>
</comment>